<dbReference type="AlphaFoldDB" id="A0A1M6XVJ2"/>
<reference evidence="2 3" key="1">
    <citation type="submission" date="2016-10" db="EMBL/GenBank/DDBJ databases">
        <authorList>
            <person name="de Groot N.N."/>
        </authorList>
    </citation>
    <scope>NUCLEOTIDE SEQUENCE [LARGE SCALE GENOMIC DNA]</scope>
    <source>
        <strain evidence="2 3">GAS522</strain>
    </source>
</reference>
<feature type="transmembrane region" description="Helical" evidence="1">
    <location>
        <begin position="257"/>
        <end position="275"/>
    </location>
</feature>
<accession>A0A1M6XVJ2</accession>
<proteinExistence type="predicted"/>
<sequence length="295" mass="32036">MMKTSQTMFTPTVLRTIGGIVASILMMAALAIPTLAADAPEGSRLADDIALTKVTVSALVAKDFAAVRNRLDPAMGEISDDQLRQMADLIGTSEPTSIETIWSTERHSLDTGNGSSRILLEYALAGKWLVVDAAVKTEAGTGRFYRLFFTSNTLPLSELNAFHLFGKGPVQYLFLACWLATIGLTGWAMIVASRRQTGWRKWALIVLMPLGLTPTVAVNWNTAQIWVLEAIGNSTSQSIPIFAIRYPMALVGYTETLVPYLCISAPLIALGYLIWQRRSPQNRAADGDPESAAAK</sequence>
<dbReference type="Proteomes" id="UP000183208">
    <property type="component" value="Unassembled WGS sequence"/>
</dbReference>
<feature type="transmembrane region" description="Helical" evidence="1">
    <location>
        <begin position="172"/>
        <end position="190"/>
    </location>
</feature>
<keyword evidence="1" id="KW-0812">Transmembrane</keyword>
<gene>
    <name evidence="2" type="ORF">SAMN05444171_2907</name>
</gene>
<organism evidence="2 3">
    <name type="scientific">Bradyrhizobium lablabi</name>
    <dbReference type="NCBI Taxonomy" id="722472"/>
    <lineage>
        <taxon>Bacteria</taxon>
        <taxon>Pseudomonadati</taxon>
        <taxon>Pseudomonadota</taxon>
        <taxon>Alphaproteobacteria</taxon>
        <taxon>Hyphomicrobiales</taxon>
        <taxon>Nitrobacteraceae</taxon>
        <taxon>Bradyrhizobium</taxon>
    </lineage>
</organism>
<protein>
    <submittedName>
        <fullName evidence="2">Uncharacterized protein</fullName>
    </submittedName>
</protein>
<feature type="transmembrane region" description="Helical" evidence="1">
    <location>
        <begin position="202"/>
        <end position="220"/>
    </location>
</feature>
<name>A0A1M6XVJ2_9BRAD</name>
<feature type="transmembrane region" description="Helical" evidence="1">
    <location>
        <begin position="12"/>
        <end position="36"/>
    </location>
</feature>
<evidence type="ECO:0000256" key="1">
    <source>
        <dbReference type="SAM" id="Phobius"/>
    </source>
</evidence>
<keyword evidence="1" id="KW-0472">Membrane</keyword>
<keyword evidence="1" id="KW-1133">Transmembrane helix</keyword>
<evidence type="ECO:0000313" key="3">
    <source>
        <dbReference type="Proteomes" id="UP000183208"/>
    </source>
</evidence>
<evidence type="ECO:0000313" key="2">
    <source>
        <dbReference type="EMBL" id="SED03034.1"/>
    </source>
</evidence>
<dbReference type="EMBL" id="FNTI01000001">
    <property type="protein sequence ID" value="SED03034.1"/>
    <property type="molecule type" value="Genomic_DNA"/>
</dbReference>